<dbReference type="Pfam" id="PF13671">
    <property type="entry name" value="AAA_33"/>
    <property type="match status" value="1"/>
</dbReference>
<sequence length="519" mass="57331">MAQEDTIAFLKRKLAGEAGVDPSLIEVKETHVSIVLLAGGLVFKLKRAVLFPYLDFSTPEKREAACRAEVALNARAAPDLYLGVRAVTRDGDALAFDGPGERVDCIVTMRRFDEADLFDVMARENRLKRIHIDALAETISRFHAKAERFPDAEGAAAMAHLLDLNDKSFEGCHLFAPADVARLEKKFRDELARIADLLDARAQTGFVRLCHGDLYLRNICLFQGKPTLFDCIEFDEALARIDVLYDVAFTLMDLWLCGRRDLANLLYNRYASAFFRTLPDLPAKVRDGYATLPFFMALRAAIRAHIASGQARTGHGGCVKEHEDEARAYFKLAEGLLEPHGKMLIVIGGLSGTGKSTLAGKIAAEIGPPPGARSLNSDRTRKAMHKLLPTDRLPPEAYAMNITAAVYLRLLSRALDALNQGRAVVIDAVYSAPDERQAVEKLARDAGVPFLGLWLEGPPDVLRQRVRDRRKGSSDADEAVLEAQLQRPVGDITWVRLDCTLPDLEQRVLAFARKAMGEA</sequence>
<dbReference type="InterPro" id="IPR027417">
    <property type="entry name" value="P-loop_NTPase"/>
</dbReference>
<dbReference type="InterPro" id="IPR011009">
    <property type="entry name" value="Kinase-like_dom_sf"/>
</dbReference>
<dbReference type="PANTHER" id="PTHR43883">
    <property type="entry name" value="SLR0207 PROTEIN"/>
    <property type="match status" value="1"/>
</dbReference>
<dbReference type="Gene3D" id="3.90.1200.10">
    <property type="match status" value="1"/>
</dbReference>
<evidence type="ECO:0000313" key="2">
    <source>
        <dbReference type="Proteomes" id="UP000439113"/>
    </source>
</evidence>
<reference evidence="1 2" key="1">
    <citation type="submission" date="2019-11" db="EMBL/GenBank/DDBJ databases">
        <title>Whole-genome sequence of a Rhodoblastus acidophilus DSM 142.</title>
        <authorList>
            <person name="Kyndt J.A."/>
            <person name="Meyer T.E."/>
        </authorList>
    </citation>
    <scope>NUCLEOTIDE SEQUENCE [LARGE SCALE GENOMIC DNA]</scope>
    <source>
        <strain evidence="1 2">DSM 142</strain>
    </source>
</reference>
<dbReference type="SUPFAM" id="SSF56112">
    <property type="entry name" value="Protein kinase-like (PK-like)"/>
    <property type="match status" value="1"/>
</dbReference>
<dbReference type="AlphaFoldDB" id="A0A6N8DK16"/>
<dbReference type="EMBL" id="WNKS01000005">
    <property type="protein sequence ID" value="MTV30920.1"/>
    <property type="molecule type" value="Genomic_DNA"/>
</dbReference>
<dbReference type="PANTHER" id="PTHR43883:SF1">
    <property type="entry name" value="GLUCONOKINASE"/>
    <property type="match status" value="1"/>
</dbReference>
<organism evidence="1 2">
    <name type="scientific">Rhodoblastus acidophilus</name>
    <name type="common">Rhodopseudomonas acidophila</name>
    <dbReference type="NCBI Taxonomy" id="1074"/>
    <lineage>
        <taxon>Bacteria</taxon>
        <taxon>Pseudomonadati</taxon>
        <taxon>Pseudomonadota</taxon>
        <taxon>Alphaproteobacteria</taxon>
        <taxon>Hyphomicrobiales</taxon>
        <taxon>Rhodoblastaceae</taxon>
        <taxon>Rhodoblastus</taxon>
    </lineage>
</organism>
<dbReference type="InterPro" id="IPR052732">
    <property type="entry name" value="Cell-binding_unc_protein"/>
</dbReference>
<dbReference type="OrthoDB" id="9810277at2"/>
<dbReference type="Proteomes" id="UP000439113">
    <property type="component" value="Unassembled WGS sequence"/>
</dbReference>
<name>A0A6N8DK16_RHOAC</name>
<protein>
    <submittedName>
        <fullName evidence="1">AAA family ATPase</fullName>
    </submittedName>
</protein>
<proteinExistence type="predicted"/>
<accession>A0A6N8DK16</accession>
<dbReference type="Gene3D" id="3.40.50.300">
    <property type="entry name" value="P-loop containing nucleotide triphosphate hydrolases"/>
    <property type="match status" value="1"/>
</dbReference>
<dbReference type="RefSeq" id="WP_155445613.1">
    <property type="nucleotide sequence ID" value="NZ_JAOQNR010000004.1"/>
</dbReference>
<gene>
    <name evidence="1" type="ORF">GJ654_07925</name>
</gene>
<comment type="caution">
    <text evidence="1">The sequence shown here is derived from an EMBL/GenBank/DDBJ whole genome shotgun (WGS) entry which is preliminary data.</text>
</comment>
<dbReference type="SUPFAM" id="SSF52540">
    <property type="entry name" value="P-loop containing nucleoside triphosphate hydrolases"/>
    <property type="match status" value="1"/>
</dbReference>
<evidence type="ECO:0000313" key="1">
    <source>
        <dbReference type="EMBL" id="MTV30920.1"/>
    </source>
</evidence>